<feature type="compositionally biased region" description="Basic and acidic residues" evidence="1">
    <location>
        <begin position="23"/>
        <end position="38"/>
    </location>
</feature>
<reference evidence="3" key="1">
    <citation type="submission" date="2018-05" db="EMBL/GenBank/DDBJ databases">
        <authorList>
            <person name="Du Z."/>
            <person name="Wang X."/>
        </authorList>
    </citation>
    <scope>NUCLEOTIDE SEQUENCE [LARGE SCALE GENOMIC DNA]</scope>
    <source>
        <strain evidence="3">WDS4C29</strain>
    </source>
</reference>
<protein>
    <submittedName>
        <fullName evidence="2">Uncharacterized protein</fullName>
    </submittedName>
</protein>
<accession>A0A2V1NZU3</accession>
<evidence type="ECO:0000256" key="1">
    <source>
        <dbReference type="SAM" id="MobiDB-lite"/>
    </source>
</evidence>
<proteinExistence type="predicted"/>
<evidence type="ECO:0000313" key="3">
    <source>
        <dbReference type="Proteomes" id="UP000245293"/>
    </source>
</evidence>
<dbReference type="Proteomes" id="UP000245293">
    <property type="component" value="Unassembled WGS sequence"/>
</dbReference>
<keyword evidence="3" id="KW-1185">Reference proteome</keyword>
<gene>
    <name evidence="2" type="ORF">DFK10_14980</name>
</gene>
<comment type="caution">
    <text evidence="2">The sequence shown here is derived from an EMBL/GenBank/DDBJ whole genome shotgun (WGS) entry which is preliminary data.</text>
</comment>
<dbReference type="EMBL" id="QETF01000022">
    <property type="protein sequence ID" value="PWG15833.1"/>
    <property type="molecule type" value="Genomic_DNA"/>
</dbReference>
<dbReference type="AlphaFoldDB" id="A0A2V1NZU3"/>
<sequence length="69" mass="7891">MVTGLLNDADWHVSHKRVERIWRREGLNVPQKQKEEAGPARPSNGHGHAQPRALTRIDRWGLGPRYSPC</sequence>
<evidence type="ECO:0000313" key="2">
    <source>
        <dbReference type="EMBL" id="PWG15833.1"/>
    </source>
</evidence>
<organism evidence="2 3">
    <name type="scientific">Salibaculum griseiflavum</name>
    <dbReference type="NCBI Taxonomy" id="1914409"/>
    <lineage>
        <taxon>Bacteria</taxon>
        <taxon>Pseudomonadati</taxon>
        <taxon>Pseudomonadota</taxon>
        <taxon>Alphaproteobacteria</taxon>
        <taxon>Rhodobacterales</taxon>
        <taxon>Roseobacteraceae</taxon>
        <taxon>Salibaculum</taxon>
    </lineage>
</organism>
<name>A0A2V1NZU3_9RHOB</name>
<feature type="region of interest" description="Disordered" evidence="1">
    <location>
        <begin position="23"/>
        <end position="69"/>
    </location>
</feature>
<dbReference type="OrthoDB" id="9813285at2"/>